<evidence type="ECO:0000259" key="3">
    <source>
        <dbReference type="Pfam" id="PF14257"/>
    </source>
</evidence>
<feature type="domain" description="DUF4349" evidence="3">
    <location>
        <begin position="84"/>
        <end position="296"/>
    </location>
</feature>
<dbReference type="EMBL" id="JADZGI010000001">
    <property type="protein sequence ID" value="MBH0113581.1"/>
    <property type="molecule type" value="Genomic_DNA"/>
</dbReference>
<dbReference type="InterPro" id="IPR025645">
    <property type="entry name" value="DUF4349"/>
</dbReference>
<sequence length="304" mass="32261">MITHAIWSSLPRRTRSSLVPAHFVACSALFALAACGEAPEHSGTAENMTSVDMKEESPPPAIAPVDANGGGPIAVSVPRIAYTYSYTYRIAAERIAQVQTRQVELCEKQGPQVCRVLDMRSASSEGDGSGGSMTLAVAAPKARAFGAKLGTIVGNADGEAISSEITGEDLSKQIVDTTARLKARTVLRDRLMEILATRQGKVAELVEAERGVAKVNEEIDQARSWLAEMQGRVDYSEMNLTYVSQGQTTNAFLSPILAALGSLGSILGTVIGALIVLLAVGVPLGLAIWALAWLVRTIRQRNEA</sequence>
<dbReference type="Pfam" id="PF14257">
    <property type="entry name" value="DUF4349"/>
    <property type="match status" value="1"/>
</dbReference>
<reference evidence="4" key="1">
    <citation type="submission" date="2020-11" db="EMBL/GenBank/DDBJ databases">
        <title>Novosphingobium aureum sp. nov., a marine bacterium isolated from sediment of a salt flat.</title>
        <authorList>
            <person name="Yoo Y."/>
            <person name="Kim J.-J."/>
        </authorList>
    </citation>
    <scope>NUCLEOTIDE SEQUENCE</scope>
    <source>
        <strain evidence="4">YJ-S2-02</strain>
    </source>
</reference>
<dbReference type="Proteomes" id="UP000617634">
    <property type="component" value="Unassembled WGS sequence"/>
</dbReference>
<keyword evidence="1" id="KW-1133">Transmembrane helix</keyword>
<proteinExistence type="predicted"/>
<feature type="signal peptide" evidence="2">
    <location>
        <begin position="1"/>
        <end position="33"/>
    </location>
</feature>
<evidence type="ECO:0000313" key="4">
    <source>
        <dbReference type="EMBL" id="MBH0113581.1"/>
    </source>
</evidence>
<evidence type="ECO:0000256" key="2">
    <source>
        <dbReference type="SAM" id="SignalP"/>
    </source>
</evidence>
<protein>
    <submittedName>
        <fullName evidence="4">DUF4349 domain-containing protein</fullName>
    </submittedName>
</protein>
<keyword evidence="5" id="KW-1185">Reference proteome</keyword>
<keyword evidence="2" id="KW-0732">Signal</keyword>
<feature type="transmembrane region" description="Helical" evidence="1">
    <location>
        <begin position="270"/>
        <end position="295"/>
    </location>
</feature>
<accession>A0A931HCT5</accession>
<evidence type="ECO:0000313" key="5">
    <source>
        <dbReference type="Proteomes" id="UP000617634"/>
    </source>
</evidence>
<organism evidence="4 5">
    <name type="scientific">Novosphingobium aureum</name>
    <dbReference type="NCBI Taxonomy" id="2792964"/>
    <lineage>
        <taxon>Bacteria</taxon>
        <taxon>Pseudomonadati</taxon>
        <taxon>Pseudomonadota</taxon>
        <taxon>Alphaproteobacteria</taxon>
        <taxon>Sphingomonadales</taxon>
        <taxon>Sphingomonadaceae</taxon>
        <taxon>Novosphingobium</taxon>
    </lineage>
</organism>
<name>A0A931HCT5_9SPHN</name>
<feature type="chain" id="PRO_5037556418" evidence="2">
    <location>
        <begin position="34"/>
        <end position="304"/>
    </location>
</feature>
<evidence type="ECO:0000256" key="1">
    <source>
        <dbReference type="SAM" id="Phobius"/>
    </source>
</evidence>
<keyword evidence="1" id="KW-0812">Transmembrane</keyword>
<dbReference type="AlphaFoldDB" id="A0A931HCT5"/>
<comment type="caution">
    <text evidence="4">The sequence shown here is derived from an EMBL/GenBank/DDBJ whole genome shotgun (WGS) entry which is preliminary data.</text>
</comment>
<keyword evidence="1" id="KW-0472">Membrane</keyword>
<gene>
    <name evidence="4" type="ORF">I5E68_11530</name>
</gene>